<dbReference type="OrthoDB" id="1812at2759"/>
<feature type="chain" id="PRO_5023817902" evidence="4">
    <location>
        <begin position="27"/>
        <end position="1046"/>
    </location>
</feature>
<dbReference type="SUPFAM" id="SSF82171">
    <property type="entry name" value="DPP6 N-terminal domain-like"/>
    <property type="match status" value="1"/>
</dbReference>
<evidence type="ECO:0000256" key="4">
    <source>
        <dbReference type="SAM" id="SignalP"/>
    </source>
</evidence>
<gene>
    <name evidence="6" type="ORF">FVE85_2557</name>
</gene>
<feature type="region of interest" description="Disordered" evidence="3">
    <location>
        <begin position="535"/>
        <end position="560"/>
    </location>
</feature>
<evidence type="ECO:0000259" key="5">
    <source>
        <dbReference type="Pfam" id="PF00326"/>
    </source>
</evidence>
<dbReference type="GO" id="GO:0004252">
    <property type="term" value="F:serine-type endopeptidase activity"/>
    <property type="evidence" value="ECO:0007669"/>
    <property type="project" value="TreeGrafter"/>
</dbReference>
<accession>A0A5J4YKP9</accession>
<dbReference type="InterPro" id="IPR029058">
    <property type="entry name" value="AB_hydrolase_fold"/>
</dbReference>
<keyword evidence="2" id="KW-0645">Protease</keyword>
<proteinExistence type="predicted"/>
<name>A0A5J4YKP9_PORPP</name>
<keyword evidence="7" id="KW-1185">Reference proteome</keyword>
<feature type="signal peptide" evidence="4">
    <location>
        <begin position="1"/>
        <end position="26"/>
    </location>
</feature>
<keyword evidence="1" id="KW-0378">Hydrolase</keyword>
<evidence type="ECO:0000313" key="6">
    <source>
        <dbReference type="EMBL" id="KAA8491542.1"/>
    </source>
</evidence>
<comment type="caution">
    <text evidence="6">The sequence shown here is derived from an EMBL/GenBank/DDBJ whole genome shotgun (WGS) entry which is preliminary data.</text>
</comment>
<dbReference type="InterPro" id="IPR001375">
    <property type="entry name" value="Peptidase_S9_cat"/>
</dbReference>
<keyword evidence="2" id="KW-0720">Serine protease</keyword>
<protein>
    <submittedName>
        <fullName evidence="6">Putative glutamyl endopeptidase, chloroplastic</fullName>
    </submittedName>
</protein>
<sequence length="1046" mass="115718">MSASATSSSGFVWLAAAAAAAAGAAASPRSVSRAAVTLRTSSSRRTGMCARMRHITMSAEIYSSPPMHDLSLVTTGVAANEVQPEGYQQPHEDLVRLVDADANPSVSIQPRQKKLVALLGIPALPPLAQISKPELRLAGFRIDPNLFIPAKLSFYTSFGLQWIDQGEINGPRETIPVEFEGAALVDGHVQYAAARWSPDGSRIAFSVYRPQFGLELYMLDVSCVQRSSAPGAQGGQQQKLIARPLRFESDADHNARPTRLHAATGELVRWAPDSQRLLVGLVDEHAVESYVAKHAGRPKYVRPVVEDFAGGKPRPGRTYQDLLRDANDVEKFRLYASCSVKVVDVEACRVDAEMQDVCVRSATWSPDSRYVLLDRYAEPFPLFQIASRFARKIDIFDVPLNSILRDTPKAGALPFILAAHVADLPVQDAIPISFDGVSAEPRNFAWRSDADVPTLTFVKALDDGDPKKEAEFRDAIYSWSAPFTQRPTCIMKLKWRFSSMLWGSEHVALVTERWYKTRSYKTHILRPGVAEEGVAAQVSDSSVPHDGTSPQAGSAARSELRPPITAYESSEFPEALVPSRELLGQDNWEDVYGDPGSPMVKVNENNKTVLRLVYPDDQRSRTLPWLLMSNAGNTPDGAQPFVSLLDTSSGRQTKLWQSAPPRLESLNAILNEDERTGLPSEFLVLRQAKDDFPNYYAVDGTALVEKGISAMQQSILDADDASGAVSHELESAAQPIHCEGSIKYAVTEFKDPCPELRDVKRSQVFYKRDDGVELNANLYLPPGFTPGVDPPRPLILWAYPREFKSKEFAGQNRDSPHRFVSVNRSPLYWLARGFAILDGPLMPIIGVGEEEPNDRFIEQLTASARAACEYVVREGIAHKDKLCVAGHSYGGYMTINLLCHAPELFCCGIARSGAYNRTLTPFGFQGEERTLWEAPEIYQKMSVYNYAHKLEKPVLLIHGEADANPGTFPIQTERFYQAAKGHGKVARMVLLPYEEHGYQARESILHTMWEMDRWISKYTDWNWDEQRALLSAPAAAGAVAGTDAAH</sequence>
<evidence type="ECO:0000256" key="3">
    <source>
        <dbReference type="SAM" id="MobiDB-lite"/>
    </source>
</evidence>
<evidence type="ECO:0000313" key="7">
    <source>
        <dbReference type="Proteomes" id="UP000324585"/>
    </source>
</evidence>
<dbReference type="Pfam" id="PF00326">
    <property type="entry name" value="Peptidase_S9"/>
    <property type="match status" value="1"/>
</dbReference>
<dbReference type="GO" id="GO:0006508">
    <property type="term" value="P:proteolysis"/>
    <property type="evidence" value="ECO:0007669"/>
    <property type="project" value="InterPro"/>
</dbReference>
<dbReference type="InterPro" id="IPR011659">
    <property type="entry name" value="WD40"/>
</dbReference>
<feature type="compositionally biased region" description="Polar residues" evidence="3">
    <location>
        <begin position="538"/>
        <end position="552"/>
    </location>
</feature>
<dbReference type="EMBL" id="VRMN01000013">
    <property type="protein sequence ID" value="KAA8491542.1"/>
    <property type="molecule type" value="Genomic_DNA"/>
</dbReference>
<dbReference type="PANTHER" id="PTHR42776">
    <property type="entry name" value="SERINE PEPTIDASE S9 FAMILY MEMBER"/>
    <property type="match status" value="1"/>
</dbReference>
<dbReference type="Pfam" id="PF07676">
    <property type="entry name" value="PD40"/>
    <property type="match status" value="1"/>
</dbReference>
<feature type="domain" description="Peptidase S9 prolyl oligopeptidase catalytic" evidence="5">
    <location>
        <begin position="866"/>
        <end position="1019"/>
    </location>
</feature>
<dbReference type="SUPFAM" id="SSF53474">
    <property type="entry name" value="alpha/beta-Hydrolases"/>
    <property type="match status" value="1"/>
</dbReference>
<dbReference type="Gene3D" id="3.40.50.1820">
    <property type="entry name" value="alpha/beta hydrolase"/>
    <property type="match status" value="1"/>
</dbReference>
<evidence type="ECO:0000256" key="2">
    <source>
        <dbReference type="ARBA" id="ARBA00022825"/>
    </source>
</evidence>
<organism evidence="6 7">
    <name type="scientific">Porphyridium purpureum</name>
    <name type="common">Red alga</name>
    <name type="synonym">Porphyridium cruentum</name>
    <dbReference type="NCBI Taxonomy" id="35688"/>
    <lineage>
        <taxon>Eukaryota</taxon>
        <taxon>Rhodophyta</taxon>
        <taxon>Bangiophyceae</taxon>
        <taxon>Porphyridiales</taxon>
        <taxon>Porphyridiaceae</taxon>
        <taxon>Porphyridium</taxon>
    </lineage>
</organism>
<evidence type="ECO:0000256" key="1">
    <source>
        <dbReference type="ARBA" id="ARBA00022801"/>
    </source>
</evidence>
<dbReference type="OMA" id="WAYPREY"/>
<dbReference type="Proteomes" id="UP000324585">
    <property type="component" value="Unassembled WGS sequence"/>
</dbReference>
<reference evidence="7" key="1">
    <citation type="journal article" date="2019" name="Nat. Commun.">
        <title>Expansion of phycobilisome linker gene families in mesophilic red algae.</title>
        <authorList>
            <person name="Lee J."/>
            <person name="Kim D."/>
            <person name="Bhattacharya D."/>
            <person name="Yoon H.S."/>
        </authorList>
    </citation>
    <scope>NUCLEOTIDE SEQUENCE [LARGE SCALE GENOMIC DNA]</scope>
    <source>
        <strain evidence="7">CCMP 1328</strain>
    </source>
</reference>
<dbReference type="PANTHER" id="PTHR42776:SF28">
    <property type="entry name" value="GLUTAMYL ENDOPEPTIDASE, CHLOROPLASTIC-RELATED"/>
    <property type="match status" value="1"/>
</dbReference>
<keyword evidence="4" id="KW-0732">Signal</keyword>
<dbReference type="AlphaFoldDB" id="A0A5J4YKP9"/>